<evidence type="ECO:0008006" key="3">
    <source>
        <dbReference type="Google" id="ProtNLM"/>
    </source>
</evidence>
<keyword evidence="2" id="KW-1185">Reference proteome</keyword>
<accession>A0ABP5V4A3</accession>
<comment type="caution">
    <text evidence="1">The sequence shown here is derived from an EMBL/GenBank/DDBJ whole genome shotgun (WGS) entry which is preliminary data.</text>
</comment>
<name>A0ABP5V4A3_9ACTN</name>
<organism evidence="1 2">
    <name type="scientific">Dactylosporangium salmoneum</name>
    <dbReference type="NCBI Taxonomy" id="53361"/>
    <lineage>
        <taxon>Bacteria</taxon>
        <taxon>Bacillati</taxon>
        <taxon>Actinomycetota</taxon>
        <taxon>Actinomycetes</taxon>
        <taxon>Micromonosporales</taxon>
        <taxon>Micromonosporaceae</taxon>
        <taxon>Dactylosporangium</taxon>
    </lineage>
</organism>
<dbReference type="Proteomes" id="UP001501444">
    <property type="component" value="Unassembled WGS sequence"/>
</dbReference>
<proteinExistence type="predicted"/>
<dbReference type="EMBL" id="BAAARV010000124">
    <property type="protein sequence ID" value="GAA2391618.1"/>
    <property type="molecule type" value="Genomic_DNA"/>
</dbReference>
<evidence type="ECO:0000313" key="2">
    <source>
        <dbReference type="Proteomes" id="UP001501444"/>
    </source>
</evidence>
<reference evidence="2" key="1">
    <citation type="journal article" date="2019" name="Int. J. Syst. Evol. Microbiol.">
        <title>The Global Catalogue of Microorganisms (GCM) 10K type strain sequencing project: providing services to taxonomists for standard genome sequencing and annotation.</title>
        <authorList>
            <consortium name="The Broad Institute Genomics Platform"/>
            <consortium name="The Broad Institute Genome Sequencing Center for Infectious Disease"/>
            <person name="Wu L."/>
            <person name="Ma J."/>
        </authorList>
    </citation>
    <scope>NUCLEOTIDE SEQUENCE [LARGE SCALE GENOMIC DNA]</scope>
    <source>
        <strain evidence="2">JCM 3272</strain>
    </source>
</reference>
<sequence>MPWGRGGGPRSEPPPADDATAWIAGALPEGWFQGPAEVTIDRDEILIVGRLSEPALAEDASEADRAAAAQGRVAGFRETTRDQRIGIAQQLERRYRRKVSWGVQVGEARELFTTHSAPVMTRLRQAERQVLDTLVDSGVARSRSEALAWCVALVGQHADTWLSELRQAMESVDELRRRGPAV</sequence>
<protein>
    <recommendedName>
        <fullName evidence="3">Smu12A</fullName>
    </recommendedName>
</protein>
<evidence type="ECO:0000313" key="1">
    <source>
        <dbReference type="EMBL" id="GAA2391618.1"/>
    </source>
</evidence>
<gene>
    <name evidence="1" type="ORF">GCM10010170_104030</name>
</gene>